<accession>A0AAN7UK32</accession>
<gene>
    <name evidence="2" type="ORF">RRF57_009719</name>
</gene>
<proteinExistence type="predicted"/>
<name>A0AAN7UK32_9PEZI</name>
<feature type="signal peptide" evidence="1">
    <location>
        <begin position="1"/>
        <end position="20"/>
    </location>
</feature>
<feature type="chain" id="PRO_5043005644" evidence="1">
    <location>
        <begin position="21"/>
        <end position="102"/>
    </location>
</feature>
<reference evidence="2 3" key="1">
    <citation type="submission" date="2023-10" db="EMBL/GenBank/DDBJ databases">
        <title>Draft genome sequence of Xylaria bambusicola isolate GMP-LS, the root and basal stem rot pathogen of sugarcane in Indonesia.</title>
        <authorList>
            <person name="Selvaraj P."/>
            <person name="Muralishankar V."/>
            <person name="Muruganantham S."/>
            <person name="Sp S."/>
            <person name="Haryani S."/>
            <person name="Lau K.J.X."/>
            <person name="Naqvi N.I."/>
        </authorList>
    </citation>
    <scope>NUCLEOTIDE SEQUENCE [LARGE SCALE GENOMIC DNA]</scope>
    <source>
        <strain evidence="2">GMP-LS</strain>
    </source>
</reference>
<evidence type="ECO:0000256" key="1">
    <source>
        <dbReference type="SAM" id="SignalP"/>
    </source>
</evidence>
<dbReference type="AlphaFoldDB" id="A0AAN7UK32"/>
<evidence type="ECO:0000313" key="3">
    <source>
        <dbReference type="Proteomes" id="UP001305414"/>
    </source>
</evidence>
<protein>
    <submittedName>
        <fullName evidence="2">Uncharacterized protein</fullName>
    </submittedName>
</protein>
<organism evidence="2 3">
    <name type="scientific">Xylaria bambusicola</name>
    <dbReference type="NCBI Taxonomy" id="326684"/>
    <lineage>
        <taxon>Eukaryota</taxon>
        <taxon>Fungi</taxon>
        <taxon>Dikarya</taxon>
        <taxon>Ascomycota</taxon>
        <taxon>Pezizomycotina</taxon>
        <taxon>Sordariomycetes</taxon>
        <taxon>Xylariomycetidae</taxon>
        <taxon>Xylariales</taxon>
        <taxon>Xylariaceae</taxon>
        <taxon>Xylaria</taxon>
    </lineage>
</organism>
<dbReference type="Proteomes" id="UP001305414">
    <property type="component" value="Unassembled WGS sequence"/>
</dbReference>
<keyword evidence="3" id="KW-1185">Reference proteome</keyword>
<sequence length="102" mass="11499">MAVLLSKLAFVFELIVKTPGQPLPDIERSLKVVDMMIYAFKVVFGNHPRKYSSLAFQRVLSISEAQRNYVFMFYSPFLNLCSMSTTTTHEAGSDINISEGDV</sequence>
<dbReference type="EMBL" id="JAWHQM010000037">
    <property type="protein sequence ID" value="KAK5634005.1"/>
    <property type="molecule type" value="Genomic_DNA"/>
</dbReference>
<comment type="caution">
    <text evidence="2">The sequence shown here is derived from an EMBL/GenBank/DDBJ whole genome shotgun (WGS) entry which is preliminary data.</text>
</comment>
<keyword evidence="1" id="KW-0732">Signal</keyword>
<evidence type="ECO:0000313" key="2">
    <source>
        <dbReference type="EMBL" id="KAK5634005.1"/>
    </source>
</evidence>